<dbReference type="InterPro" id="IPR029001">
    <property type="entry name" value="ITPase-like_fam"/>
</dbReference>
<reference evidence="2 3" key="1">
    <citation type="submission" date="2017-09" db="EMBL/GenBank/DDBJ databases">
        <title>Depth-based differentiation of microbial function through sediment-hosted aquifers and enrichment of novel symbionts in the deep terrestrial subsurface.</title>
        <authorList>
            <person name="Probst A.J."/>
            <person name="Ladd B."/>
            <person name="Jarett J.K."/>
            <person name="Geller-Mcgrath D.E."/>
            <person name="Sieber C.M."/>
            <person name="Emerson J.B."/>
            <person name="Anantharaman K."/>
            <person name="Thomas B.C."/>
            <person name="Malmstrom R."/>
            <person name="Stieglmeier M."/>
            <person name="Klingl A."/>
            <person name="Woyke T."/>
            <person name="Ryan C.M."/>
            <person name="Banfield J.F."/>
        </authorList>
    </citation>
    <scope>NUCLEOTIDE SEQUENCE [LARGE SCALE GENOMIC DNA]</scope>
    <source>
        <strain evidence="2">CG11_big_fil_rev_8_21_14_0_20_43_10</strain>
    </source>
</reference>
<comment type="caution">
    <text evidence="2">The sequence shown here is derived from an EMBL/GenBank/DDBJ whole genome shotgun (WGS) entry which is preliminary data.</text>
</comment>
<evidence type="ECO:0000313" key="2">
    <source>
        <dbReference type="EMBL" id="PIR25854.1"/>
    </source>
</evidence>
<dbReference type="Proteomes" id="UP000236846">
    <property type="component" value="Unassembled WGS sequence"/>
</dbReference>
<evidence type="ECO:0000313" key="3">
    <source>
        <dbReference type="Proteomes" id="UP000236846"/>
    </source>
</evidence>
<sequence length="205" mass="23543">MEKLEKIVVATRNTAKKERFRRFLNKIAEEVLSLDDFDFAGKPNESGETAEENAKIKALFYAKNLSIPVFSEDESLFVDFLPENQQPGTHVRRVNGKELNDKELLAYWASITTNVPKDKMTGRWHIAYCFATPQLKTVLTSIDHPIIFFHTSSDMVPSGWPMNSIQGPAKFGKPESELTPEELKRHGQEAEIILTQRLRELFRIY</sequence>
<dbReference type="Gene3D" id="3.90.950.10">
    <property type="match status" value="1"/>
</dbReference>
<dbReference type="SUPFAM" id="SSF52972">
    <property type="entry name" value="ITPase-like"/>
    <property type="match status" value="1"/>
</dbReference>
<dbReference type="Pfam" id="PF01725">
    <property type="entry name" value="Ham1p_like"/>
    <property type="match status" value="1"/>
</dbReference>
<name>A0A2H0PVU8_9BACT</name>
<proteinExistence type="predicted"/>
<dbReference type="GO" id="GO:0009143">
    <property type="term" value="P:nucleoside triphosphate catabolic process"/>
    <property type="evidence" value="ECO:0007669"/>
    <property type="project" value="InterPro"/>
</dbReference>
<dbReference type="GO" id="GO:0047429">
    <property type="term" value="F:nucleoside triphosphate diphosphatase activity"/>
    <property type="evidence" value="ECO:0007669"/>
    <property type="project" value="InterPro"/>
</dbReference>
<organism evidence="2 3">
    <name type="scientific">Candidatus Brennerbacteria bacterium CG11_big_fil_rev_8_21_14_0_20_43_10</name>
    <dbReference type="NCBI Taxonomy" id="1974523"/>
    <lineage>
        <taxon>Bacteria</taxon>
        <taxon>Candidatus Brenneribacteriota</taxon>
    </lineage>
</organism>
<protein>
    <recommendedName>
        <fullName evidence="4">Non-canonical purine NTP pyrophosphatase</fullName>
    </recommendedName>
</protein>
<keyword evidence="1" id="KW-0378">Hydrolase</keyword>
<evidence type="ECO:0008006" key="4">
    <source>
        <dbReference type="Google" id="ProtNLM"/>
    </source>
</evidence>
<dbReference type="InterPro" id="IPR002637">
    <property type="entry name" value="RdgB/HAM1"/>
</dbReference>
<dbReference type="AlphaFoldDB" id="A0A2H0PVU8"/>
<accession>A0A2H0PVU8</accession>
<gene>
    <name evidence="2" type="ORF">COV41_02595</name>
</gene>
<evidence type="ECO:0000256" key="1">
    <source>
        <dbReference type="ARBA" id="ARBA00022801"/>
    </source>
</evidence>
<dbReference type="EMBL" id="PCXE01000049">
    <property type="protein sequence ID" value="PIR25854.1"/>
    <property type="molecule type" value="Genomic_DNA"/>
</dbReference>